<name>A0ABC8RL56_9AQUA</name>
<organism evidence="2 3">
    <name type="scientific">Ilex paraguariensis</name>
    <name type="common">yerba mate</name>
    <dbReference type="NCBI Taxonomy" id="185542"/>
    <lineage>
        <taxon>Eukaryota</taxon>
        <taxon>Viridiplantae</taxon>
        <taxon>Streptophyta</taxon>
        <taxon>Embryophyta</taxon>
        <taxon>Tracheophyta</taxon>
        <taxon>Spermatophyta</taxon>
        <taxon>Magnoliopsida</taxon>
        <taxon>eudicotyledons</taxon>
        <taxon>Gunneridae</taxon>
        <taxon>Pentapetalae</taxon>
        <taxon>asterids</taxon>
        <taxon>campanulids</taxon>
        <taxon>Aquifoliales</taxon>
        <taxon>Aquifoliaceae</taxon>
        <taxon>Ilex</taxon>
    </lineage>
</organism>
<evidence type="ECO:0000313" key="3">
    <source>
        <dbReference type="Proteomes" id="UP001642360"/>
    </source>
</evidence>
<evidence type="ECO:0000313" key="2">
    <source>
        <dbReference type="EMBL" id="CAK9145463.1"/>
    </source>
</evidence>
<dbReference type="Proteomes" id="UP001642360">
    <property type="component" value="Unassembled WGS sequence"/>
</dbReference>
<sequence>MEGEVIEFCCPSIVRKLGRFDRIADVETETNPIDRTVAHLLFHRPPELPGKHVYTPESPLSAMLPFERKVSELISLPMGFLPENSKNKQTLCDQSSKISCLFGDGDRDESILPVNTLGYASNKNPTDGRATELESS</sequence>
<accession>A0ABC8RL56</accession>
<dbReference type="PANTHER" id="PTHR33334:SF5">
    <property type="entry name" value="PROTEIN LNK2"/>
    <property type="match status" value="1"/>
</dbReference>
<gene>
    <name evidence="2" type="ORF">ILEXP_LOCUS13275</name>
</gene>
<dbReference type="InterPro" id="IPR039928">
    <property type="entry name" value="LNK"/>
</dbReference>
<dbReference type="EMBL" id="CAUOFW020001491">
    <property type="protein sequence ID" value="CAK9145463.1"/>
    <property type="molecule type" value="Genomic_DNA"/>
</dbReference>
<protein>
    <submittedName>
        <fullName evidence="2">Uncharacterized protein</fullName>
    </submittedName>
</protein>
<evidence type="ECO:0000256" key="1">
    <source>
        <dbReference type="SAM" id="MobiDB-lite"/>
    </source>
</evidence>
<proteinExistence type="predicted"/>
<reference evidence="2 3" key="1">
    <citation type="submission" date="2024-02" db="EMBL/GenBank/DDBJ databases">
        <authorList>
            <person name="Vignale AGUSTIN F."/>
            <person name="Sosa J E."/>
            <person name="Modenutti C."/>
        </authorList>
    </citation>
    <scope>NUCLEOTIDE SEQUENCE [LARGE SCALE GENOMIC DNA]</scope>
</reference>
<dbReference type="PANTHER" id="PTHR33334">
    <property type="entry name" value="PROTEIN LNK1"/>
    <property type="match status" value="1"/>
</dbReference>
<comment type="caution">
    <text evidence="2">The sequence shown here is derived from an EMBL/GenBank/DDBJ whole genome shotgun (WGS) entry which is preliminary data.</text>
</comment>
<feature type="region of interest" description="Disordered" evidence="1">
    <location>
        <begin position="117"/>
        <end position="136"/>
    </location>
</feature>
<dbReference type="AlphaFoldDB" id="A0ABC8RL56"/>
<keyword evidence="3" id="KW-1185">Reference proteome</keyword>